<organism evidence="2 3">
    <name type="scientific">Bacillus salacetis</name>
    <dbReference type="NCBI Taxonomy" id="2315464"/>
    <lineage>
        <taxon>Bacteria</taxon>
        <taxon>Bacillati</taxon>
        <taxon>Bacillota</taxon>
        <taxon>Bacilli</taxon>
        <taxon>Bacillales</taxon>
        <taxon>Bacillaceae</taxon>
        <taxon>Bacillus</taxon>
    </lineage>
</organism>
<name>A0A3A1QR59_9BACI</name>
<comment type="caution">
    <text evidence="2">The sequence shown here is derived from an EMBL/GenBank/DDBJ whole genome shotgun (WGS) entry which is preliminary data.</text>
</comment>
<dbReference type="EMBL" id="QXIR01000031">
    <property type="protein sequence ID" value="RIW29611.1"/>
    <property type="molecule type" value="Genomic_DNA"/>
</dbReference>
<dbReference type="OrthoDB" id="7922774at2"/>
<dbReference type="SUPFAM" id="SSF51735">
    <property type="entry name" value="NAD(P)-binding Rossmann-fold domains"/>
    <property type="match status" value="1"/>
</dbReference>
<dbReference type="AlphaFoldDB" id="A0A3A1QR59"/>
<proteinExistence type="predicted"/>
<feature type="domain" description="NAD-dependent epimerase/dehydratase" evidence="1">
    <location>
        <begin position="5"/>
        <end position="73"/>
    </location>
</feature>
<dbReference type="RefSeq" id="WP_119548804.1">
    <property type="nucleotide sequence ID" value="NZ_QXIR01000031.1"/>
</dbReference>
<keyword evidence="3" id="KW-1185">Reference proteome</keyword>
<dbReference type="Pfam" id="PF01370">
    <property type="entry name" value="Epimerase"/>
    <property type="match status" value="1"/>
</dbReference>
<gene>
    <name evidence="2" type="ORF">D3H55_18615</name>
</gene>
<evidence type="ECO:0000313" key="2">
    <source>
        <dbReference type="EMBL" id="RIW29611.1"/>
    </source>
</evidence>
<accession>A0A3A1QR59</accession>
<sequence length="183" mass="20166">MRNTLVIGGTGMLGGAVRHLVKRGDEVTVLARSTDKFNRMLVHNGLMNGDVSFMPADYFKTDEVVELLNEHIKTEGAFDAAVIWMRSAAAESFDAIMGILGRDGRPVDIFKVNGSSASRSPLPSSEYRSINMHQIILGFKIENGESRWLTDDEISEGVIKALNTRIPLTVAGVTEPWEKRPGY</sequence>
<dbReference type="InterPro" id="IPR036291">
    <property type="entry name" value="NAD(P)-bd_dom_sf"/>
</dbReference>
<dbReference type="InterPro" id="IPR001509">
    <property type="entry name" value="Epimerase_deHydtase"/>
</dbReference>
<protein>
    <recommendedName>
        <fullName evidence="1">NAD-dependent epimerase/dehydratase domain-containing protein</fullName>
    </recommendedName>
</protein>
<evidence type="ECO:0000259" key="1">
    <source>
        <dbReference type="Pfam" id="PF01370"/>
    </source>
</evidence>
<reference evidence="2 3" key="1">
    <citation type="submission" date="2018-09" db="EMBL/GenBank/DDBJ databases">
        <title>Bacillus saliacetes sp. nov., isolated from Thai shrimp paste (Ka-pi).</title>
        <authorList>
            <person name="Daroonpunt R."/>
            <person name="Tanasupawat S."/>
            <person name="Yiamsombut S."/>
        </authorList>
    </citation>
    <scope>NUCLEOTIDE SEQUENCE [LARGE SCALE GENOMIC DNA]</scope>
    <source>
        <strain evidence="2 3">SKP7-4</strain>
    </source>
</reference>
<dbReference type="Proteomes" id="UP000265801">
    <property type="component" value="Unassembled WGS sequence"/>
</dbReference>
<dbReference type="Gene3D" id="3.40.50.720">
    <property type="entry name" value="NAD(P)-binding Rossmann-like Domain"/>
    <property type="match status" value="1"/>
</dbReference>
<evidence type="ECO:0000313" key="3">
    <source>
        <dbReference type="Proteomes" id="UP000265801"/>
    </source>
</evidence>